<keyword evidence="8" id="KW-0808">Transferase</keyword>
<dbReference type="SMART" id="SM00091">
    <property type="entry name" value="PAS"/>
    <property type="match status" value="1"/>
</dbReference>
<evidence type="ECO:0000256" key="10">
    <source>
        <dbReference type="ARBA" id="ARBA00022741"/>
    </source>
</evidence>
<dbReference type="PANTHER" id="PTHR41523">
    <property type="entry name" value="TWO-COMPONENT SYSTEM SENSOR PROTEIN"/>
    <property type="match status" value="1"/>
</dbReference>
<evidence type="ECO:0000256" key="2">
    <source>
        <dbReference type="ARBA" id="ARBA00012438"/>
    </source>
</evidence>
<evidence type="ECO:0000256" key="4">
    <source>
        <dbReference type="ARBA" id="ARBA00022553"/>
    </source>
</evidence>
<dbReference type="InterPro" id="IPR001610">
    <property type="entry name" value="PAC"/>
</dbReference>
<keyword evidence="4" id="KW-0597">Phosphoprotein</keyword>
<evidence type="ECO:0000256" key="6">
    <source>
        <dbReference type="ARBA" id="ARBA00022630"/>
    </source>
</evidence>
<evidence type="ECO:0000256" key="7">
    <source>
        <dbReference type="ARBA" id="ARBA00022643"/>
    </source>
</evidence>
<feature type="domain" description="PAC" evidence="17">
    <location>
        <begin position="92"/>
        <end position="146"/>
    </location>
</feature>
<dbReference type="PROSITE" id="PS50113">
    <property type="entry name" value="PAC"/>
    <property type="match status" value="1"/>
</dbReference>
<dbReference type="CDD" id="cd00130">
    <property type="entry name" value="PAS"/>
    <property type="match status" value="1"/>
</dbReference>
<feature type="domain" description="PAS" evidence="16">
    <location>
        <begin position="28"/>
        <end position="90"/>
    </location>
</feature>
<evidence type="ECO:0000256" key="13">
    <source>
        <dbReference type="ARBA" id="ARBA00022991"/>
    </source>
</evidence>
<dbReference type="GO" id="GO:0006355">
    <property type="term" value="P:regulation of DNA-templated transcription"/>
    <property type="evidence" value="ECO:0007669"/>
    <property type="project" value="InterPro"/>
</dbReference>
<evidence type="ECO:0000256" key="11">
    <source>
        <dbReference type="ARBA" id="ARBA00022777"/>
    </source>
</evidence>
<sequence>MTDRRDADGSLMEGPMAGEAAALWLGAIIESSFDAILSKSLDGIITSWNHAAETMFGYRREEAVGRPITLIIPDDRLHEEEEIIARLRKGERIEQFETVRCTRDGRPIDIELTVSPVRDASGRIIGASSIARDISERRRQAEAQALLLREMNHRIKNLMTIVQSLISVGRRRAGDIQDFADGLSGQIQALSSAHQLVLGALSKNTSLPLLLDAILAPYYAHANISIEALEAPVGAGAITSLALAFHELATNAVKYGGLSRPDGQLAISTAIEDDRIVILWRETGGSAPDSEQQGFGSRLLQSAIHGLEGTYSQVWQDGLFETKLLFPVSRIAG</sequence>
<dbReference type="EMBL" id="JACIDT010000009">
    <property type="protein sequence ID" value="MBB3927092.1"/>
    <property type="molecule type" value="Genomic_DNA"/>
</dbReference>
<keyword evidence="9" id="KW-0677">Repeat</keyword>
<evidence type="ECO:0000313" key="18">
    <source>
        <dbReference type="EMBL" id="MBB3927092.1"/>
    </source>
</evidence>
<dbReference type="NCBIfam" id="TIGR00229">
    <property type="entry name" value="sensory_box"/>
    <property type="match status" value="1"/>
</dbReference>
<evidence type="ECO:0000259" key="17">
    <source>
        <dbReference type="PROSITE" id="PS50113"/>
    </source>
</evidence>
<dbReference type="GO" id="GO:0009881">
    <property type="term" value="F:photoreceptor activity"/>
    <property type="evidence" value="ECO:0007669"/>
    <property type="project" value="UniProtKB-KW"/>
</dbReference>
<evidence type="ECO:0000313" key="19">
    <source>
        <dbReference type="Proteomes" id="UP000571950"/>
    </source>
</evidence>
<keyword evidence="14" id="KW-0843">Virulence</keyword>
<dbReference type="InterPro" id="IPR036890">
    <property type="entry name" value="HATPase_C_sf"/>
</dbReference>
<dbReference type="InterPro" id="IPR011102">
    <property type="entry name" value="Sig_transdc_His_kinase_HWE"/>
</dbReference>
<comment type="caution">
    <text evidence="18">The sequence shown here is derived from an EMBL/GenBank/DDBJ whole genome shotgun (WGS) entry which is preliminary data.</text>
</comment>
<keyword evidence="5" id="KW-0716">Sensory transduction</keyword>
<name>A0A7W6BL49_9SPHN</name>
<dbReference type="Pfam" id="PF07536">
    <property type="entry name" value="HWE_HK"/>
    <property type="match status" value="1"/>
</dbReference>
<evidence type="ECO:0000256" key="8">
    <source>
        <dbReference type="ARBA" id="ARBA00022679"/>
    </source>
</evidence>
<keyword evidence="11" id="KW-0418">Kinase</keyword>
<dbReference type="SUPFAM" id="SSF55785">
    <property type="entry name" value="PYP-like sensor domain (PAS domain)"/>
    <property type="match status" value="1"/>
</dbReference>
<keyword evidence="12" id="KW-0067">ATP-binding</keyword>
<dbReference type="SMART" id="SM00911">
    <property type="entry name" value="HWE_HK"/>
    <property type="match status" value="1"/>
</dbReference>
<dbReference type="Pfam" id="PF00989">
    <property type="entry name" value="PAS"/>
    <property type="match status" value="1"/>
</dbReference>
<dbReference type="AlphaFoldDB" id="A0A7W6BL49"/>
<dbReference type="InterPro" id="IPR000700">
    <property type="entry name" value="PAS-assoc_C"/>
</dbReference>
<protein>
    <recommendedName>
        <fullName evidence="2">histidine kinase</fullName>
        <ecNumber evidence="2">2.7.13.3</ecNumber>
    </recommendedName>
</protein>
<keyword evidence="15" id="KW-0675">Receptor</keyword>
<dbReference type="Gene3D" id="3.30.565.10">
    <property type="entry name" value="Histidine kinase-like ATPase, C-terminal domain"/>
    <property type="match status" value="1"/>
</dbReference>
<dbReference type="InterPro" id="IPR000014">
    <property type="entry name" value="PAS"/>
</dbReference>
<evidence type="ECO:0000256" key="12">
    <source>
        <dbReference type="ARBA" id="ARBA00022840"/>
    </source>
</evidence>
<dbReference type="RefSeq" id="WP_246343746.1">
    <property type="nucleotide sequence ID" value="NZ_BSPS01000023.1"/>
</dbReference>
<reference evidence="18 19" key="1">
    <citation type="submission" date="2020-08" db="EMBL/GenBank/DDBJ databases">
        <title>Genomic Encyclopedia of Type Strains, Phase IV (KMG-IV): sequencing the most valuable type-strain genomes for metagenomic binning, comparative biology and taxonomic classification.</title>
        <authorList>
            <person name="Goeker M."/>
        </authorList>
    </citation>
    <scope>NUCLEOTIDE SEQUENCE [LARGE SCALE GENOMIC DNA]</scope>
    <source>
        <strain evidence="18 19">DSM 26189</strain>
    </source>
</reference>
<dbReference type="SMART" id="SM00086">
    <property type="entry name" value="PAC"/>
    <property type="match status" value="1"/>
</dbReference>
<keyword evidence="6" id="KW-0285">Flavoprotein</keyword>
<keyword evidence="7" id="KW-0288">FMN</keyword>
<evidence type="ECO:0000256" key="3">
    <source>
        <dbReference type="ARBA" id="ARBA00022543"/>
    </source>
</evidence>
<dbReference type="InterPro" id="IPR035965">
    <property type="entry name" value="PAS-like_dom_sf"/>
</dbReference>
<evidence type="ECO:0000256" key="15">
    <source>
        <dbReference type="ARBA" id="ARBA00023170"/>
    </source>
</evidence>
<dbReference type="Gene3D" id="3.30.450.20">
    <property type="entry name" value="PAS domain"/>
    <property type="match status" value="1"/>
</dbReference>
<comment type="catalytic activity">
    <reaction evidence="1">
        <text>ATP + protein L-histidine = ADP + protein N-phospho-L-histidine.</text>
        <dbReference type="EC" id="2.7.13.3"/>
    </reaction>
</comment>
<dbReference type="PROSITE" id="PS50112">
    <property type="entry name" value="PAS"/>
    <property type="match status" value="1"/>
</dbReference>
<keyword evidence="10" id="KW-0547">Nucleotide-binding</keyword>
<dbReference type="InterPro" id="IPR013767">
    <property type="entry name" value="PAS_fold"/>
</dbReference>
<evidence type="ECO:0000256" key="1">
    <source>
        <dbReference type="ARBA" id="ARBA00000085"/>
    </source>
</evidence>
<accession>A0A7W6BL49</accession>
<keyword evidence="3" id="KW-0600">Photoreceptor protein</keyword>
<keyword evidence="19" id="KW-1185">Reference proteome</keyword>
<dbReference type="GO" id="GO:0004673">
    <property type="term" value="F:protein histidine kinase activity"/>
    <property type="evidence" value="ECO:0007669"/>
    <property type="project" value="UniProtKB-EC"/>
</dbReference>
<dbReference type="PANTHER" id="PTHR41523:SF8">
    <property type="entry name" value="ETHYLENE RESPONSE SENSOR PROTEIN"/>
    <property type="match status" value="1"/>
</dbReference>
<evidence type="ECO:0000259" key="16">
    <source>
        <dbReference type="PROSITE" id="PS50112"/>
    </source>
</evidence>
<organism evidence="18 19">
    <name type="scientific">Sphingobium jiangsuense</name>
    <dbReference type="NCBI Taxonomy" id="870476"/>
    <lineage>
        <taxon>Bacteria</taxon>
        <taxon>Pseudomonadati</taxon>
        <taxon>Pseudomonadota</taxon>
        <taxon>Alphaproteobacteria</taxon>
        <taxon>Sphingomonadales</taxon>
        <taxon>Sphingomonadaceae</taxon>
        <taxon>Sphingobium</taxon>
    </lineage>
</organism>
<proteinExistence type="predicted"/>
<keyword evidence="13" id="KW-0157">Chromophore</keyword>
<dbReference type="SUPFAM" id="SSF55874">
    <property type="entry name" value="ATPase domain of HSP90 chaperone/DNA topoisomerase II/histidine kinase"/>
    <property type="match status" value="1"/>
</dbReference>
<evidence type="ECO:0000256" key="14">
    <source>
        <dbReference type="ARBA" id="ARBA00023026"/>
    </source>
</evidence>
<gene>
    <name evidence="18" type="ORF">GGR43_002815</name>
</gene>
<dbReference type="GO" id="GO:0005524">
    <property type="term" value="F:ATP binding"/>
    <property type="evidence" value="ECO:0007669"/>
    <property type="project" value="UniProtKB-KW"/>
</dbReference>
<evidence type="ECO:0000256" key="5">
    <source>
        <dbReference type="ARBA" id="ARBA00022606"/>
    </source>
</evidence>
<dbReference type="EC" id="2.7.13.3" evidence="2"/>
<evidence type="ECO:0000256" key="9">
    <source>
        <dbReference type="ARBA" id="ARBA00022737"/>
    </source>
</evidence>
<dbReference type="Proteomes" id="UP000571950">
    <property type="component" value="Unassembled WGS sequence"/>
</dbReference>